<reference evidence="1 2" key="1">
    <citation type="submission" date="2018-08" db="EMBL/GenBank/DDBJ databases">
        <title>Bacillus chawlae sp. nov., Bacillus glennii sp. nov., and Bacillus saganii sp. nov. Isolated from the Vehicle Assembly Building at Kennedy Space Center where the Viking Spacecraft were Assembled.</title>
        <authorList>
            <person name="Seuylemezian A."/>
            <person name="Vaishampayan P."/>
        </authorList>
    </citation>
    <scope>NUCLEOTIDE SEQUENCE [LARGE SCALE GENOMIC DNA]</scope>
    <source>
        <strain evidence="1 2">V44-8</strain>
    </source>
</reference>
<protein>
    <submittedName>
        <fullName evidence="1">Uncharacterized protein</fullName>
    </submittedName>
</protein>
<accession>A0A372LH89</accession>
<proteinExistence type="predicted"/>
<dbReference type="OrthoDB" id="2944891at2"/>
<organism evidence="1 2">
    <name type="scientific">Peribacillus glennii</name>
    <dbReference type="NCBI Taxonomy" id="2303991"/>
    <lineage>
        <taxon>Bacteria</taxon>
        <taxon>Bacillati</taxon>
        <taxon>Bacillota</taxon>
        <taxon>Bacilli</taxon>
        <taxon>Bacillales</taxon>
        <taxon>Bacillaceae</taxon>
        <taxon>Peribacillus</taxon>
    </lineage>
</organism>
<gene>
    <name evidence="1" type="ORF">D0466_05280</name>
</gene>
<evidence type="ECO:0000313" key="1">
    <source>
        <dbReference type="EMBL" id="RFU65312.1"/>
    </source>
</evidence>
<dbReference type="EMBL" id="QVTD01000003">
    <property type="protein sequence ID" value="RFU65312.1"/>
    <property type="molecule type" value="Genomic_DNA"/>
</dbReference>
<dbReference type="RefSeq" id="WP_117321487.1">
    <property type="nucleotide sequence ID" value="NZ_QVTD01000003.1"/>
</dbReference>
<keyword evidence="2" id="KW-1185">Reference proteome</keyword>
<sequence>MECLHVIFKKLFGRYVMSNEEMIEKIGGLARELPAADKIAEKTVPYLEAKAAKMQENEFHPWLKEWYLTEDFLRFVYNRFGERFSNHC</sequence>
<comment type="caution">
    <text evidence="1">The sequence shown here is derived from an EMBL/GenBank/DDBJ whole genome shotgun (WGS) entry which is preliminary data.</text>
</comment>
<name>A0A372LH89_9BACI</name>
<evidence type="ECO:0000313" key="2">
    <source>
        <dbReference type="Proteomes" id="UP000262939"/>
    </source>
</evidence>
<dbReference type="Proteomes" id="UP000262939">
    <property type="component" value="Unassembled WGS sequence"/>
</dbReference>
<dbReference type="AlphaFoldDB" id="A0A372LH89"/>